<evidence type="ECO:0000256" key="6">
    <source>
        <dbReference type="PROSITE-ProRule" id="PRU01263"/>
    </source>
</evidence>
<feature type="binding site" evidence="6">
    <location>
        <position position="68"/>
    </location>
    <ligand>
        <name>Zn(2+)</name>
        <dbReference type="ChEBI" id="CHEBI:29105"/>
    </ligand>
</feature>
<evidence type="ECO:0000259" key="8">
    <source>
        <dbReference type="PROSITE" id="PS50157"/>
    </source>
</evidence>
<dbReference type="PROSITE" id="PS00028">
    <property type="entry name" value="ZINC_FINGER_C2H2_1"/>
    <property type="match status" value="19"/>
</dbReference>
<feature type="domain" description="C2H2-type" evidence="8">
    <location>
        <begin position="428"/>
        <end position="456"/>
    </location>
</feature>
<organism evidence="10">
    <name type="scientific">Spodoptera frugiperda</name>
    <name type="common">Fall armyworm</name>
    <dbReference type="NCBI Taxonomy" id="7108"/>
    <lineage>
        <taxon>Eukaryota</taxon>
        <taxon>Metazoa</taxon>
        <taxon>Ecdysozoa</taxon>
        <taxon>Arthropoda</taxon>
        <taxon>Hexapoda</taxon>
        <taxon>Insecta</taxon>
        <taxon>Pterygota</taxon>
        <taxon>Neoptera</taxon>
        <taxon>Endopterygota</taxon>
        <taxon>Lepidoptera</taxon>
        <taxon>Glossata</taxon>
        <taxon>Ditrysia</taxon>
        <taxon>Noctuoidea</taxon>
        <taxon>Noctuidae</taxon>
        <taxon>Amphipyrinae</taxon>
        <taxon>Spodoptera</taxon>
    </lineage>
</organism>
<sequence length="1228" mass="142969">MDPKTTDWRAGPNVCRCCLAEGCYKDISTEYFWMGKREVYAEMLSETLNLSIAYSNSGGPNSNSRLICELCISRLRDASDFKRQVQECERTFLRHLDPGSSSMAGDVEVTLEPTEIDPDVKLERVKQEKPVSDDDDEFDERCGFDDDDDDDDLDDQPLTRLASRIPKKESVDLLDLLDNTKATEKRKSSSKAKSVPTKKTKTIKKDVKATSSKTPVKTEKKKKAESYDATRSNAETIISSTTAYPFRVNDKSILCVYCQELFEDPEVFRNHMDAEHDYFSIKVAFHHLPKNEFIKVDLTNLRCRVCKNSFPNLEEIMAHVETEHGKKVDKAGKFGVMPYFLQKDVYNCAVCDKNFPSLFHLNRHTITHFLSYVCHVCGSSYVATTGLLRHVRSKHQNYEVSCKKCKKVFPTMEAKEKHRRTQKSCMPYCCSKCQERFLDYKTRKKHMEVAHGQSKRTYRCADCNIDFVTENSYYEHFKLHHSEDCAVCKHCGMKFLSLYRLKRHISKHNKQNDPNYISKRNAEVIVKYSTAYPFKLPEENMVCVYCCESFPDPAVFRAHMDEEHETFNTKMAFLHCSEGYIKVDCTNLNCRLCFKNFQNLDEIANHLYSEHKKPVNVDVALGLQPFHLANNKLLCAICNAKALTMRELSRHTQSHFWRFTCEACGKSYATNTALRSHIRFSHTGNKKVCRKCKGTFSSIEEKRKHMLESQRCWAHVCCVCFERFVSWNAKQHHLAECHGVEKKAYACPECGDVFDERKKYRTHFKLSHTDDNYVCSCCGMKFVTKKTLEEHRVSHTMEKLFPCTVCSKSFPRKKNLVQHMWIHMENKRFECKMCNKKFNQKVSWKTHMKSYHPELVEFEGKNNNIKLIISDRTFLFVLELNPMFVARQNAKMMIEYTTAYPFKLPESSMVCVYCCDSFQDPTKFRDHMTVEHQDFNVRMAFAHIAEGSVKVDCTDLKCRICLETLANLEQAADHLMTSHNKSVNPKHDLGLHPFNIFYGKYACAICSEKFSTLALLSKHTHSHFVQYTCDACGKSYASLTSLQCHLRYNCGSGSGKNRCRKCRKMFTSVSERTKHLEKSVRCRQHVCNICGDRFLTWNMKQTHLKESHNIPEKSYNCPECHIVFTKRDKLRLHFKTMHTNDYVECSYCEKKFDNDRNLKKHIVVHTGERNFICPVCSKAFPRKSTLGQHMWIHSAVKKHECKMCDKTFNQRVSWRTHMKSRHPELCVF</sequence>
<dbReference type="Gene3D" id="3.30.160.60">
    <property type="entry name" value="Classic Zinc Finger"/>
    <property type="match status" value="12"/>
</dbReference>
<keyword evidence="3 5" id="KW-0863">Zinc-finger</keyword>
<feature type="domain" description="ZAD" evidence="9">
    <location>
        <begin position="13"/>
        <end position="95"/>
    </location>
</feature>
<dbReference type="InterPro" id="IPR036236">
    <property type="entry name" value="Znf_C2H2_sf"/>
</dbReference>
<dbReference type="InterPro" id="IPR012934">
    <property type="entry name" value="Znf_AD"/>
</dbReference>
<feature type="domain" description="C2H2-type" evidence="8">
    <location>
        <begin position="1027"/>
        <end position="1054"/>
    </location>
</feature>
<dbReference type="Pfam" id="PF12874">
    <property type="entry name" value="zf-met"/>
    <property type="match status" value="1"/>
</dbReference>
<dbReference type="AlphaFoldDB" id="A0A2H1VPT0"/>
<dbReference type="PROSITE" id="PS50157">
    <property type="entry name" value="ZINC_FINGER_C2H2_2"/>
    <property type="match status" value="16"/>
</dbReference>
<feature type="domain" description="C2H2-type" evidence="8">
    <location>
        <begin position="829"/>
        <end position="852"/>
    </location>
</feature>
<feature type="region of interest" description="Disordered" evidence="7">
    <location>
        <begin position="182"/>
        <end position="224"/>
    </location>
</feature>
<evidence type="ECO:0000256" key="7">
    <source>
        <dbReference type="SAM" id="MobiDB-lite"/>
    </source>
</evidence>
<dbReference type="FunFam" id="3.30.160.60:FF:000624">
    <property type="entry name" value="zinc finger protein 697"/>
    <property type="match status" value="2"/>
</dbReference>
<feature type="binding site" evidence="6">
    <location>
        <position position="18"/>
    </location>
    <ligand>
        <name>Zn(2+)</name>
        <dbReference type="ChEBI" id="CHEBI:29105"/>
    </ligand>
</feature>
<evidence type="ECO:0000313" key="10">
    <source>
        <dbReference type="EMBL" id="SOQ42244.1"/>
    </source>
</evidence>
<feature type="compositionally biased region" description="Basic and acidic residues" evidence="7">
    <location>
        <begin position="118"/>
        <end position="132"/>
    </location>
</feature>
<evidence type="ECO:0000256" key="3">
    <source>
        <dbReference type="ARBA" id="ARBA00022771"/>
    </source>
</evidence>
<feature type="region of interest" description="Disordered" evidence="7">
    <location>
        <begin position="103"/>
        <end position="164"/>
    </location>
</feature>
<feature type="binding site" evidence="6">
    <location>
        <position position="71"/>
    </location>
    <ligand>
        <name>Zn(2+)</name>
        <dbReference type="ChEBI" id="CHEBI:29105"/>
    </ligand>
</feature>
<keyword evidence="4 6" id="KW-0862">Zinc</keyword>
<dbReference type="Pfam" id="PF13912">
    <property type="entry name" value="zf-C2H2_6"/>
    <property type="match status" value="2"/>
</dbReference>
<dbReference type="SUPFAM" id="SSF57667">
    <property type="entry name" value="beta-beta-alpha zinc fingers"/>
    <property type="match status" value="9"/>
</dbReference>
<dbReference type="GO" id="GO:0008270">
    <property type="term" value="F:zinc ion binding"/>
    <property type="evidence" value="ECO:0007669"/>
    <property type="project" value="UniProtKB-UniRule"/>
</dbReference>
<feature type="domain" description="C2H2-type" evidence="8">
    <location>
        <begin position="1001"/>
        <end position="1028"/>
    </location>
</feature>
<feature type="domain" description="C2H2-type" evidence="8">
    <location>
        <begin position="801"/>
        <end position="828"/>
    </location>
</feature>
<feature type="domain" description="C2H2-type" evidence="8">
    <location>
        <begin position="659"/>
        <end position="687"/>
    </location>
</feature>
<protein>
    <submittedName>
        <fullName evidence="10">SFRICE_007081</fullName>
    </submittedName>
</protein>
<dbReference type="PANTHER" id="PTHR24379:SF127">
    <property type="entry name" value="BLOODY FINGERS-RELATED"/>
    <property type="match status" value="1"/>
</dbReference>
<feature type="domain" description="C2H2-type" evidence="8">
    <location>
        <begin position="773"/>
        <end position="800"/>
    </location>
</feature>
<dbReference type="InterPro" id="IPR013087">
    <property type="entry name" value="Znf_C2H2_type"/>
</dbReference>
<dbReference type="SMART" id="SM00868">
    <property type="entry name" value="zf-AD"/>
    <property type="match status" value="3"/>
</dbReference>
<name>A0A2H1VPT0_SPOFR</name>
<feature type="compositionally biased region" description="Acidic residues" evidence="7">
    <location>
        <begin position="133"/>
        <end position="155"/>
    </location>
</feature>
<dbReference type="GO" id="GO:0005634">
    <property type="term" value="C:nucleus"/>
    <property type="evidence" value="ECO:0007669"/>
    <property type="project" value="InterPro"/>
</dbReference>
<reference evidence="10" key="1">
    <citation type="submission" date="2016-07" db="EMBL/GenBank/DDBJ databases">
        <authorList>
            <person name="Bretaudeau A."/>
        </authorList>
    </citation>
    <scope>NUCLEOTIDE SEQUENCE</scope>
    <source>
        <strain evidence="10">Rice</strain>
        <tissue evidence="10">Whole body</tissue>
    </source>
</reference>
<dbReference type="EMBL" id="ODYU01003449">
    <property type="protein sequence ID" value="SOQ42244.1"/>
    <property type="molecule type" value="Genomic_DNA"/>
</dbReference>
<feature type="binding site" evidence="6">
    <location>
        <position position="15"/>
    </location>
    <ligand>
        <name>Zn(2+)</name>
        <dbReference type="ChEBI" id="CHEBI:29105"/>
    </ligand>
</feature>
<dbReference type="PANTHER" id="PTHR24379">
    <property type="entry name" value="KRAB AND ZINC FINGER DOMAIN-CONTAINING"/>
    <property type="match status" value="1"/>
</dbReference>
<evidence type="ECO:0000256" key="2">
    <source>
        <dbReference type="ARBA" id="ARBA00022737"/>
    </source>
</evidence>
<accession>A0A2H1VPT0</accession>
<feature type="domain" description="C2H2-type" evidence="8">
    <location>
        <begin position="346"/>
        <end position="368"/>
    </location>
</feature>
<feature type="domain" description="C2H2-type" evidence="8">
    <location>
        <begin position="458"/>
        <end position="485"/>
    </location>
</feature>
<dbReference type="PROSITE" id="PS51915">
    <property type="entry name" value="ZAD"/>
    <property type="match status" value="1"/>
</dbReference>
<feature type="domain" description="C2H2-type" evidence="8">
    <location>
        <begin position="1171"/>
        <end position="1198"/>
    </location>
</feature>
<feature type="domain" description="C2H2-type" evidence="8">
    <location>
        <begin position="1199"/>
        <end position="1222"/>
    </location>
</feature>
<keyword evidence="1 6" id="KW-0479">Metal-binding</keyword>
<evidence type="ECO:0000256" key="4">
    <source>
        <dbReference type="ARBA" id="ARBA00022833"/>
    </source>
</evidence>
<proteinExistence type="predicted"/>
<dbReference type="Pfam" id="PF00096">
    <property type="entry name" value="zf-C2H2"/>
    <property type="match status" value="6"/>
</dbReference>
<evidence type="ECO:0000256" key="1">
    <source>
        <dbReference type="ARBA" id="ARBA00022723"/>
    </source>
</evidence>
<evidence type="ECO:0000256" key="5">
    <source>
        <dbReference type="PROSITE-ProRule" id="PRU00042"/>
    </source>
</evidence>
<feature type="domain" description="C2H2-type" evidence="8">
    <location>
        <begin position="486"/>
        <end position="513"/>
    </location>
</feature>
<feature type="domain" description="C2H2-type" evidence="8">
    <location>
        <begin position="1143"/>
        <end position="1170"/>
    </location>
</feature>
<dbReference type="SMART" id="SM00355">
    <property type="entry name" value="ZnF_C2H2"/>
    <property type="match status" value="28"/>
</dbReference>
<keyword evidence="2" id="KW-0677">Repeat</keyword>
<feature type="domain" description="C2H2-type" evidence="8">
    <location>
        <begin position="372"/>
        <end position="400"/>
    </location>
</feature>
<evidence type="ECO:0000259" key="9">
    <source>
        <dbReference type="PROSITE" id="PS51915"/>
    </source>
</evidence>
<gene>
    <name evidence="10" type="ORF">SFRICE_007081</name>
</gene>
<feature type="domain" description="C2H2-type" evidence="8">
    <location>
        <begin position="745"/>
        <end position="773"/>
    </location>
</feature>
<feature type="domain" description="C2H2-type" evidence="8">
    <location>
        <begin position="1115"/>
        <end position="1143"/>
    </location>
</feature>